<dbReference type="PANTHER" id="PTHR46704:SF1">
    <property type="entry name" value="TELOMERE LENGTH REGULATION PROTEIN TEL2 HOMOLOG"/>
    <property type="match status" value="1"/>
</dbReference>
<protein>
    <recommendedName>
        <fullName evidence="4">Tesmin/TSO1-like CXC domain-containing protein</fullName>
    </recommendedName>
</protein>
<dbReference type="EMBL" id="LR824552">
    <property type="protein sequence ID" value="CAH1640747.1"/>
    <property type="molecule type" value="Genomic_DNA"/>
</dbReference>
<dbReference type="SUPFAM" id="SSF88723">
    <property type="entry name" value="PIN domain-like"/>
    <property type="match status" value="1"/>
</dbReference>
<feature type="compositionally biased region" description="Acidic residues" evidence="1">
    <location>
        <begin position="1509"/>
        <end position="1519"/>
    </location>
</feature>
<dbReference type="Proteomes" id="UP001153321">
    <property type="component" value="Chromosome 21"/>
</dbReference>
<organism evidence="2 3">
    <name type="scientific">Spodoptera littoralis</name>
    <name type="common">Egyptian cotton leafworm</name>
    <dbReference type="NCBI Taxonomy" id="7109"/>
    <lineage>
        <taxon>Eukaryota</taxon>
        <taxon>Metazoa</taxon>
        <taxon>Ecdysozoa</taxon>
        <taxon>Arthropoda</taxon>
        <taxon>Hexapoda</taxon>
        <taxon>Insecta</taxon>
        <taxon>Pterygota</taxon>
        <taxon>Neoptera</taxon>
        <taxon>Endopterygota</taxon>
        <taxon>Lepidoptera</taxon>
        <taxon>Glossata</taxon>
        <taxon>Ditrysia</taxon>
        <taxon>Noctuoidea</taxon>
        <taxon>Noctuidae</taxon>
        <taxon>Amphipyrinae</taxon>
        <taxon>Spodoptera</taxon>
    </lineage>
</organism>
<accession>A0A9P0I6C1</accession>
<evidence type="ECO:0000313" key="2">
    <source>
        <dbReference type="EMBL" id="CAH1640747.1"/>
    </source>
</evidence>
<feature type="region of interest" description="Disordered" evidence="1">
    <location>
        <begin position="1490"/>
        <end position="1519"/>
    </location>
</feature>
<keyword evidence="3" id="KW-1185">Reference proteome</keyword>
<gene>
    <name evidence="2" type="ORF">SPLIT_LOCUS6103</name>
</gene>
<evidence type="ECO:0008006" key="4">
    <source>
        <dbReference type="Google" id="ProtNLM"/>
    </source>
</evidence>
<reference evidence="2" key="1">
    <citation type="submission" date="2022-02" db="EMBL/GenBank/DDBJ databases">
        <authorList>
            <person name="King R."/>
        </authorList>
    </citation>
    <scope>NUCLEOTIDE SEQUENCE</scope>
</reference>
<name>A0A9P0I6C1_SPOLI</name>
<dbReference type="Gene3D" id="3.40.50.1010">
    <property type="entry name" value="5'-nuclease"/>
    <property type="match status" value="1"/>
</dbReference>
<evidence type="ECO:0000313" key="3">
    <source>
        <dbReference type="Proteomes" id="UP001153321"/>
    </source>
</evidence>
<evidence type="ECO:0000256" key="1">
    <source>
        <dbReference type="SAM" id="MobiDB-lite"/>
    </source>
</evidence>
<sequence>MFYCIQGHFLFSGTTLYSSRLFVSLKLYLRNDGRTVLRAMADLCFICDKSLSEGVSVNVVRGLHTLKTASIERNDGHIDYLNTLSSVNVHSECRKVYTSKNAIVASKRRTEEGEPSTPSAPRKKRNEVFDFKKLCLFCGQEANEVAERKKKEKYRRTISNVSTLAFKENVIKKAEERNDSLGELVKERILYEYDLIAAEAKYHTICYTNFLTRVPSADKKPRQDDQVTQAMKEIFFYIENNEDSQFTLKELKDVLTEYIPDDKTIITKLQQKYLTDIIITKKIGAFTIISFRDTQVNVLSKAWYENKKSTPAEERLRIVEAAAAIIREDIRSSVVDTKTYPPPNKMLDGINEEIPKTLLHFLEEIILKNRKGQVDHLKTKCTSISHAIMASIRERSFSSQLLLGLSVFLHRRYGSKKLLDVLSTLGFAAPYSSAVQYEVSAVYHPQPRILPSESGALVQYVGDNADINVSTLDGNNTLHVMGMIKIVTPKDAVIYDDRIKKCTTKPSAKELAAISHVSLLAYEKPVVPGYSKIQVQNLHDDQVLIEKKFNAVDFLWLYGKWKNLSQLPGWNGYLQQLTKNNKNFSTSQVIFLPFIDHPASHLDTIYTTLHCAINIAKSHQQKTCIITFDQPLYSKAREMIAASDANSDLSKTVVKLGGFHMLMSFLGCIGYIMDGSGLKEALSTIYATNSVDKMLNGHAYARSIRGHTLLRLALSMKIFEEMKIEGCILDELIEQITSRDVSYEDVEGCTSSSNSLIDQFQDKLNELKARGPTAQLWAQYFEMVSIALDFIRAERLGLFKEHLNAVRKMLPYFHAGGHFLYAKSAHLYLQDMIKLEETMDEQSFQNFKNGFFTVKRTEKFNSGTWTDMVIEQSLMKSMKTEGGVSRGRSTQESVLCKWLYAMYATNTICEEIERFCNISLDSVDQHVDARDSRIKRDNTDVNKLVDWYTLHNPFPNTNQLVSLASGIVGNDQINCHRAHELGLQSMEKIIGLNFNEIKLKRVDKVLPLSAVNKSVNINDCKVSVDPLLLFQRITVSKKFENNLQEYLQYELSPYPTSLFDSNGMRKTTKATLYDNMLPVDIELDENNVTYIIDGGFLLHRVVWSKDDTFSIILDKYIQYLQTHYGSEIVVVFDGYSDNSKNIKAMEQQRRTAALSKSYEVCFDETMIVPISQEKFLSNRSNKTKFIYMLVEKLKTINITTKQARDDADVLIIETAIALSEHQKTAVIIGEDIDLLVILIGRTQSHQQEIFFKKVGKGNVKTKIYSSKSFDQYPRTKKHILFLHAFSGCDTTSALFKKGKKTVTRALEKIPNLDKLVEVFQQENCPVQTLFENGVRILLALYNAPKSEDNIDHFRYTQFIKLTKLNKPVQLSTLPPTSVAAHQHINRVYYQIQTWLGNDLEPQEWGWMLENGILEPIRTLLPPAPTELLNIIFCNCKNGCGSRCGCRKSGLLCSLACGQCNGQACLNAAQYPSNPDEENAYDPEILEGLEMNMTDNEDDDNELNVFERQQEEDDEEDEDN</sequence>
<proteinExistence type="predicted"/>
<dbReference type="PANTHER" id="PTHR46704">
    <property type="entry name" value="CXC DOMAIN-CONTAINING PROTEIN-RELATED"/>
    <property type="match status" value="1"/>
</dbReference>
<dbReference type="InterPro" id="IPR029060">
    <property type="entry name" value="PIN-like_dom_sf"/>
</dbReference>